<dbReference type="Proteomes" id="UP000693946">
    <property type="component" value="Linkage Group LG19"/>
</dbReference>
<name>A0AAV6RJI5_SOLSE</name>
<protein>
    <submittedName>
        <fullName evidence="20">Adhesion G protein-coupled receptor E2-like</fullName>
    </submittedName>
</protein>
<dbReference type="GO" id="GO:0007189">
    <property type="term" value="P:adenylate cyclase-activating G protein-coupled receptor signaling pathway"/>
    <property type="evidence" value="ECO:0007669"/>
    <property type="project" value="TreeGrafter"/>
</dbReference>
<dbReference type="GO" id="GO:0005509">
    <property type="term" value="F:calcium ion binding"/>
    <property type="evidence" value="ECO:0007669"/>
    <property type="project" value="InterPro"/>
</dbReference>
<feature type="domain" description="EGF-like" evidence="17">
    <location>
        <begin position="238"/>
        <end position="279"/>
    </location>
</feature>
<dbReference type="Pfam" id="PF01825">
    <property type="entry name" value="GPS"/>
    <property type="match status" value="1"/>
</dbReference>
<evidence type="ECO:0000256" key="9">
    <source>
        <dbReference type="ARBA" id="ARBA00022989"/>
    </source>
</evidence>
<feature type="domain" description="EGF-like" evidence="17">
    <location>
        <begin position="280"/>
        <end position="317"/>
    </location>
</feature>
<evidence type="ECO:0000256" key="6">
    <source>
        <dbReference type="ARBA" id="ARBA00022729"/>
    </source>
</evidence>
<evidence type="ECO:0000256" key="1">
    <source>
        <dbReference type="ARBA" id="ARBA00004651"/>
    </source>
</evidence>
<dbReference type="GO" id="GO:0030855">
    <property type="term" value="P:epithelial cell differentiation"/>
    <property type="evidence" value="ECO:0007669"/>
    <property type="project" value="UniProtKB-ARBA"/>
</dbReference>
<feature type="domain" description="GAIN-B" evidence="18">
    <location>
        <begin position="519"/>
        <end position="687"/>
    </location>
</feature>
<dbReference type="InterPro" id="IPR017981">
    <property type="entry name" value="GPCR_2-like_7TM"/>
</dbReference>
<evidence type="ECO:0000256" key="13">
    <source>
        <dbReference type="PROSITE-ProRule" id="PRU00076"/>
    </source>
</evidence>
<evidence type="ECO:0000256" key="12">
    <source>
        <dbReference type="ARBA" id="ARBA00023180"/>
    </source>
</evidence>
<evidence type="ECO:0000256" key="8">
    <source>
        <dbReference type="ARBA" id="ARBA00022837"/>
    </source>
</evidence>
<dbReference type="GO" id="GO:0007166">
    <property type="term" value="P:cell surface receptor signaling pathway"/>
    <property type="evidence" value="ECO:0007669"/>
    <property type="project" value="InterPro"/>
</dbReference>
<comment type="similarity">
    <text evidence="2">Belongs to the G-protein coupled receptor 2 family. Adhesion G-protein coupled receptor (ADGR) subfamily.</text>
</comment>
<accession>A0AAV6RJI5</accession>
<reference evidence="20 21" key="1">
    <citation type="journal article" date="2021" name="Sci. Rep.">
        <title>Chromosome anchoring in Senegalese sole (Solea senegalensis) reveals sex-associated markers and genome rearrangements in flatfish.</title>
        <authorList>
            <person name="Guerrero-Cozar I."/>
            <person name="Gomez-Garrido J."/>
            <person name="Berbel C."/>
            <person name="Martinez-Blanch J.F."/>
            <person name="Alioto T."/>
            <person name="Claros M.G."/>
            <person name="Gagnaire P.A."/>
            <person name="Manchado M."/>
        </authorList>
    </citation>
    <scope>NUCLEOTIDE SEQUENCE [LARGE SCALE GENOMIC DNA]</scope>
    <source>
        <strain evidence="20">Sse05_10M</strain>
    </source>
</reference>
<evidence type="ECO:0000313" key="21">
    <source>
        <dbReference type="Proteomes" id="UP000693946"/>
    </source>
</evidence>
<dbReference type="PANTHER" id="PTHR12011:SF469">
    <property type="entry name" value="ADHESION G PROTEIN-COUPLED RECEPTOR E1-RELATED"/>
    <property type="match status" value="1"/>
</dbReference>
<dbReference type="InterPro" id="IPR018097">
    <property type="entry name" value="EGF_Ca-bd_CS"/>
</dbReference>
<keyword evidence="6 16" id="KW-0732">Signal</keyword>
<feature type="chain" id="PRO_5043507327" evidence="16">
    <location>
        <begin position="23"/>
        <end position="978"/>
    </location>
</feature>
<dbReference type="SMART" id="SM00181">
    <property type="entry name" value="EGF"/>
    <property type="match status" value="5"/>
</dbReference>
<dbReference type="CDD" id="cd15931">
    <property type="entry name" value="7tmB2_EMR_Adhesion_II"/>
    <property type="match status" value="1"/>
</dbReference>
<keyword evidence="7" id="KW-0677">Repeat</keyword>
<keyword evidence="21" id="KW-1185">Reference proteome</keyword>
<keyword evidence="3" id="KW-1003">Cell membrane</keyword>
<evidence type="ECO:0000259" key="17">
    <source>
        <dbReference type="PROSITE" id="PS50026"/>
    </source>
</evidence>
<evidence type="ECO:0000256" key="7">
    <source>
        <dbReference type="ARBA" id="ARBA00022737"/>
    </source>
</evidence>
<dbReference type="GO" id="GO:0005886">
    <property type="term" value="C:plasma membrane"/>
    <property type="evidence" value="ECO:0007669"/>
    <property type="project" value="UniProtKB-SubCell"/>
</dbReference>
<evidence type="ECO:0000256" key="15">
    <source>
        <dbReference type="SAM" id="Phobius"/>
    </source>
</evidence>
<feature type="transmembrane region" description="Helical" evidence="15">
    <location>
        <begin position="888"/>
        <end position="907"/>
    </location>
</feature>
<dbReference type="FunFam" id="1.20.1070.10:FF:000054">
    <property type="entry name" value="Adhesion G protein-coupled receptor E3"/>
    <property type="match status" value="1"/>
</dbReference>
<dbReference type="InterPro" id="IPR000203">
    <property type="entry name" value="GPS"/>
</dbReference>
<feature type="signal peptide" evidence="16">
    <location>
        <begin position="1"/>
        <end position="22"/>
    </location>
</feature>
<dbReference type="PROSITE" id="PS50221">
    <property type="entry name" value="GAIN_B"/>
    <property type="match status" value="1"/>
</dbReference>
<feature type="domain" description="EGF-like" evidence="17">
    <location>
        <begin position="189"/>
        <end position="227"/>
    </location>
</feature>
<dbReference type="Pfam" id="PF07645">
    <property type="entry name" value="EGF_CA"/>
    <property type="match status" value="5"/>
</dbReference>
<keyword evidence="12" id="KW-0325">Glycoprotein</keyword>
<evidence type="ECO:0000256" key="5">
    <source>
        <dbReference type="ARBA" id="ARBA00022692"/>
    </source>
</evidence>
<feature type="transmembrane region" description="Helical" evidence="15">
    <location>
        <begin position="757"/>
        <end position="783"/>
    </location>
</feature>
<dbReference type="CDD" id="cd00054">
    <property type="entry name" value="EGF_CA"/>
    <property type="match status" value="5"/>
</dbReference>
<comment type="caution">
    <text evidence="13">Lacks conserved residue(s) required for the propagation of feature annotation.</text>
</comment>
<feature type="transmembrane region" description="Helical" evidence="15">
    <location>
        <begin position="843"/>
        <end position="867"/>
    </location>
</feature>
<dbReference type="EMBL" id="JAGKHQ010000011">
    <property type="protein sequence ID" value="KAG7504999.1"/>
    <property type="molecule type" value="Genomic_DNA"/>
</dbReference>
<evidence type="ECO:0000259" key="19">
    <source>
        <dbReference type="PROSITE" id="PS50261"/>
    </source>
</evidence>
<keyword evidence="8" id="KW-0106">Calcium</keyword>
<keyword evidence="4 13" id="KW-0245">EGF-like domain</keyword>
<evidence type="ECO:0000256" key="14">
    <source>
        <dbReference type="SAM" id="MobiDB-lite"/>
    </source>
</evidence>
<evidence type="ECO:0000256" key="10">
    <source>
        <dbReference type="ARBA" id="ARBA00023136"/>
    </source>
</evidence>
<organism evidence="20 21">
    <name type="scientific">Solea senegalensis</name>
    <name type="common">Senegalese sole</name>
    <dbReference type="NCBI Taxonomy" id="28829"/>
    <lineage>
        <taxon>Eukaryota</taxon>
        <taxon>Metazoa</taxon>
        <taxon>Chordata</taxon>
        <taxon>Craniata</taxon>
        <taxon>Vertebrata</taxon>
        <taxon>Euteleostomi</taxon>
        <taxon>Actinopterygii</taxon>
        <taxon>Neopterygii</taxon>
        <taxon>Teleostei</taxon>
        <taxon>Neoteleostei</taxon>
        <taxon>Acanthomorphata</taxon>
        <taxon>Carangaria</taxon>
        <taxon>Pleuronectiformes</taxon>
        <taxon>Pleuronectoidei</taxon>
        <taxon>Soleidae</taxon>
        <taxon>Solea</taxon>
    </lineage>
</organism>
<dbReference type="PROSITE" id="PS50026">
    <property type="entry name" value="EGF_3"/>
    <property type="match status" value="5"/>
</dbReference>
<feature type="transmembrane region" description="Helical" evidence="15">
    <location>
        <begin position="728"/>
        <end position="745"/>
    </location>
</feature>
<dbReference type="GO" id="GO:0004930">
    <property type="term" value="F:G protein-coupled receptor activity"/>
    <property type="evidence" value="ECO:0007669"/>
    <property type="project" value="InterPro"/>
</dbReference>
<feature type="transmembrane region" description="Helical" evidence="15">
    <location>
        <begin position="803"/>
        <end position="823"/>
    </location>
</feature>
<keyword evidence="9 15" id="KW-1133">Transmembrane helix</keyword>
<comment type="subcellular location">
    <subcellularLocation>
        <location evidence="1">Cell membrane</location>
        <topology evidence="1">Multi-pass membrane protein</topology>
    </subcellularLocation>
</comment>
<keyword evidence="20" id="KW-0675">Receptor</keyword>
<dbReference type="InterPro" id="IPR000742">
    <property type="entry name" value="EGF"/>
</dbReference>
<dbReference type="SMART" id="SM00179">
    <property type="entry name" value="EGF_CA"/>
    <property type="match status" value="5"/>
</dbReference>
<dbReference type="FunFam" id="2.10.25.10:FF:000017">
    <property type="entry name" value="latent-transforming growth factor beta-binding protein 4 isoform X1"/>
    <property type="match status" value="1"/>
</dbReference>
<keyword evidence="5 15" id="KW-0812">Transmembrane</keyword>
<keyword evidence="10 15" id="KW-0472">Membrane</keyword>
<dbReference type="PROSITE" id="PS01187">
    <property type="entry name" value="EGF_CA"/>
    <property type="match status" value="2"/>
</dbReference>
<dbReference type="PROSITE" id="PS50261">
    <property type="entry name" value="G_PROTEIN_RECEP_F2_4"/>
    <property type="match status" value="1"/>
</dbReference>
<dbReference type="PROSITE" id="PS00010">
    <property type="entry name" value="ASX_HYDROXYL"/>
    <property type="match status" value="5"/>
</dbReference>
<feature type="transmembrane region" description="Helical" evidence="15">
    <location>
        <begin position="913"/>
        <end position="937"/>
    </location>
</feature>
<feature type="domain" description="EGF-like" evidence="17">
    <location>
        <begin position="377"/>
        <end position="415"/>
    </location>
</feature>
<dbReference type="InterPro" id="IPR057244">
    <property type="entry name" value="GAIN_B"/>
</dbReference>
<dbReference type="FunFam" id="2.10.25.10:FF:000038">
    <property type="entry name" value="Fibrillin 2"/>
    <property type="match status" value="2"/>
</dbReference>
<feature type="domain" description="G-protein coupled receptors family 2 profile 2" evidence="19">
    <location>
        <begin position="693"/>
        <end position="938"/>
    </location>
</feature>
<feature type="transmembrane region" description="Helical" evidence="15">
    <location>
        <begin position="695"/>
        <end position="716"/>
    </location>
</feature>
<dbReference type="FunFam" id="2.10.25.10:FF:000005">
    <property type="entry name" value="Fibrillin 2"/>
    <property type="match status" value="1"/>
</dbReference>
<dbReference type="InterPro" id="IPR049883">
    <property type="entry name" value="NOTCH1_EGF-like"/>
</dbReference>
<evidence type="ECO:0000313" key="20">
    <source>
        <dbReference type="EMBL" id="KAG7504999.1"/>
    </source>
</evidence>
<keyword evidence="11" id="KW-1015">Disulfide bond</keyword>
<dbReference type="SMART" id="SM00303">
    <property type="entry name" value="GPS"/>
    <property type="match status" value="1"/>
</dbReference>
<evidence type="ECO:0000259" key="18">
    <source>
        <dbReference type="PROSITE" id="PS50221"/>
    </source>
</evidence>
<evidence type="ECO:0000256" key="11">
    <source>
        <dbReference type="ARBA" id="ARBA00023157"/>
    </source>
</evidence>
<evidence type="ECO:0000256" key="3">
    <source>
        <dbReference type="ARBA" id="ARBA00022475"/>
    </source>
</evidence>
<feature type="region of interest" description="Disordered" evidence="14">
    <location>
        <begin position="956"/>
        <end position="978"/>
    </location>
</feature>
<gene>
    <name evidence="20" type="ORF">JOB18_021054</name>
</gene>
<dbReference type="AlphaFoldDB" id="A0AAV6RJI5"/>
<feature type="domain" description="EGF-like" evidence="17">
    <location>
        <begin position="328"/>
        <end position="366"/>
    </location>
</feature>
<evidence type="ECO:0000256" key="16">
    <source>
        <dbReference type="SAM" id="SignalP"/>
    </source>
</evidence>
<dbReference type="InterPro" id="IPR000152">
    <property type="entry name" value="EGF-type_Asp/Asn_hydroxyl_site"/>
</dbReference>
<dbReference type="SUPFAM" id="SSF81321">
    <property type="entry name" value="Family A G protein-coupled receptor-like"/>
    <property type="match status" value="1"/>
</dbReference>
<comment type="caution">
    <text evidence="20">The sequence shown here is derived from an EMBL/GenBank/DDBJ whole genome shotgun (WGS) entry which is preliminary data.</text>
</comment>
<dbReference type="PANTHER" id="PTHR12011">
    <property type="entry name" value="ADHESION G-PROTEIN COUPLED RECEPTOR"/>
    <property type="match status" value="1"/>
</dbReference>
<evidence type="ECO:0000256" key="4">
    <source>
        <dbReference type="ARBA" id="ARBA00022536"/>
    </source>
</evidence>
<proteinExistence type="inferred from homology"/>
<sequence>MNSCVFTLIWGSLLILSHCGFARGSCDTYTNVTDTWRNKYFTSSSFSGYPNNDAPLIGSWCRFTGIGGDSVITSCVNGPIGGTLHPIYLSFKYPTTPNVTTTGNASSDSLSCGVYTIGISVILCPGGFYIHKLDSHSLGSMAFVTYHSECKTDSCGPLADCSDGGCRCVSGYEIPSDHRPTTESYGCVDIDECVQTAGICGPDSTCTNTNGTYSCKCVIGFQATDPALSPGNTNPCIDIDECLTNICGDDGVCTNNIGSFFCTCNPGYQVVANATPICQDINECLDDKICGPKSICVNIPGAFTCSCKSGYASTIREEEPSKTNICIDIDECLEEAGICGPNANCSNSIGSYFCTCHSGYRLTNAAKIASVQNPCIDIDECKETPDICGDLTVCTNSPGSFYCSCSDGFYPSTGILWMMNISYCRNLQLVLDEMNITEGQTKEKKFLDEMGDQLTENKNIMLPPATVANGFSASMEVSGVGPRARSKTVSSEGNAKIGSLILGLSARLVTAMVVPGQEPNETVVRSPTVDLMLQTLGPGESNKDSSLLSANGNTMQINLESLAKNNNDSASAAFFTLNGMESLLSHQYFTTENRTEMYSDVINAFLPLSNNTNLTQPVNFTIYHKKRAISEPGLVTCVYWEGNSDEESTLHWSVDGCSVAFTNENYTVCSCSHLSTFALILQIWEPPPSDPFLDWLGRVCVIIGLFFFGLAILTFLLCSWNPKINNTARLHLCLNLAMSHLLLLWNDRYVDQELACIVMAGVLHFLIVASFVWMLLEAFQLYLLVRRLTKVQVIQRDGLPKPLLYLIGYGVPFVIVGVSALVYSDGYGATEADVCWLSHKRNFNWALTGPVIAVLGLNCVLFFATLWSLRPTLANMKSDVSQSKDTRLIVFKILAQFVILGCTWILGLYQTNLFFQVLFIVLNSQQGTFLFIVHCVLNKEVREEYIKLLTCSFNKPKPEGESVKDVPSISEDMDKAEE</sequence>
<dbReference type="InterPro" id="IPR001881">
    <property type="entry name" value="EGF-like_Ca-bd_dom"/>
</dbReference>
<evidence type="ECO:0000256" key="2">
    <source>
        <dbReference type="ARBA" id="ARBA00007343"/>
    </source>
</evidence>
<dbReference type="Pfam" id="PF00002">
    <property type="entry name" value="7tm_2"/>
    <property type="match status" value="1"/>
</dbReference>
<dbReference type="InterPro" id="IPR000832">
    <property type="entry name" value="GPCR_2_secretin-like"/>
</dbReference>